<proteinExistence type="predicted"/>
<evidence type="ECO:0000313" key="2">
    <source>
        <dbReference type="EMBL" id="KAF4961792.1"/>
    </source>
</evidence>
<dbReference type="Gene3D" id="3.40.50.1010">
    <property type="entry name" value="5'-nuclease"/>
    <property type="match status" value="1"/>
</dbReference>
<dbReference type="OrthoDB" id="2311180at2759"/>
<gene>
    <name evidence="2" type="ORF">FSARC_10088</name>
</gene>
<sequence>MSVLPGAKHVSHEDGGFANIYIDGSNLWIQGRKTWAKKHSITVEEDATWRYDIAALKSIITDGFGFNTVDEKIDMCFKLYGSNLHVDDQFLQALHRHDVHVVNCKRSFWNGREKQVDTKLAVDMAVEATHALHWETPSAFALVSGDADLAPAVEQAAEHGYDVYVWSWKDSLAQVYTDLEQSDQFRGRIKVRLLDEYLEQMTFRNREFPTDRSVIPPYSAVLLDTSHNFLNLEEFLASVPFPHRKVPRTRNGGRSRVDDLVVVPLVVAEDTQKHDALLQMFQRICGNHIVMSYMEYSQNNFESLSQRSDLLNRHEEAVVFGSITSSMSSVRSSQDSQQDDFIVVDGRTKQQNKRLRDDARKSKMRCKWRKYCIRSTTCKYGHTREEEKFFIAHCPKSARNVRMCRDLDECFQASCIYAHTKEELFCPTCEATGDHEMQDCSENKRGS</sequence>
<dbReference type="Pfam" id="PF01936">
    <property type="entry name" value="NYN"/>
    <property type="match status" value="1"/>
</dbReference>
<dbReference type="Proteomes" id="UP000622797">
    <property type="component" value="Unassembled WGS sequence"/>
</dbReference>
<evidence type="ECO:0000313" key="3">
    <source>
        <dbReference type="Proteomes" id="UP000622797"/>
    </source>
</evidence>
<comment type="caution">
    <text evidence="2">The sequence shown here is derived from an EMBL/GenBank/DDBJ whole genome shotgun (WGS) entry which is preliminary data.</text>
</comment>
<protein>
    <recommendedName>
        <fullName evidence="1">NYN domain-containing protein</fullName>
    </recommendedName>
</protein>
<evidence type="ECO:0000259" key="1">
    <source>
        <dbReference type="Pfam" id="PF01936"/>
    </source>
</evidence>
<reference evidence="2" key="2">
    <citation type="submission" date="2020-05" db="EMBL/GenBank/DDBJ databases">
        <authorList>
            <person name="Kim H.-S."/>
            <person name="Proctor R.H."/>
            <person name="Brown D.W."/>
        </authorList>
    </citation>
    <scope>NUCLEOTIDE SEQUENCE</scope>
    <source>
        <strain evidence="2">NRRL 20472</strain>
    </source>
</reference>
<dbReference type="EMBL" id="JABEXW010000602">
    <property type="protein sequence ID" value="KAF4961792.1"/>
    <property type="molecule type" value="Genomic_DNA"/>
</dbReference>
<dbReference type="AlphaFoldDB" id="A0A8H4TPS4"/>
<keyword evidence="3" id="KW-1185">Reference proteome</keyword>
<dbReference type="InterPro" id="IPR021139">
    <property type="entry name" value="NYN"/>
</dbReference>
<reference evidence="2" key="1">
    <citation type="journal article" date="2020" name="BMC Genomics">
        <title>Correction to: Identification and distribution of gene clusters required for synthesis of sphingolipid metabolism inhibitors in diverse species of the filamentous fungus Fusarium.</title>
        <authorList>
            <person name="Kim H.S."/>
            <person name="Lohmar J.M."/>
            <person name="Busman M."/>
            <person name="Brown D.W."/>
            <person name="Naumann T.A."/>
            <person name="Divon H.H."/>
            <person name="Lysoe E."/>
            <person name="Uhlig S."/>
            <person name="Proctor R.H."/>
        </authorList>
    </citation>
    <scope>NUCLEOTIDE SEQUENCE</scope>
    <source>
        <strain evidence="2">NRRL 20472</strain>
    </source>
</reference>
<name>A0A8H4TPS4_9HYPO</name>
<accession>A0A8H4TPS4</accession>
<feature type="domain" description="NYN" evidence="1">
    <location>
        <begin position="20"/>
        <end position="168"/>
    </location>
</feature>
<organism evidence="2 3">
    <name type="scientific">Fusarium sarcochroum</name>
    <dbReference type="NCBI Taxonomy" id="1208366"/>
    <lineage>
        <taxon>Eukaryota</taxon>
        <taxon>Fungi</taxon>
        <taxon>Dikarya</taxon>
        <taxon>Ascomycota</taxon>
        <taxon>Pezizomycotina</taxon>
        <taxon>Sordariomycetes</taxon>
        <taxon>Hypocreomycetidae</taxon>
        <taxon>Hypocreales</taxon>
        <taxon>Nectriaceae</taxon>
        <taxon>Fusarium</taxon>
        <taxon>Fusarium lateritium species complex</taxon>
    </lineage>
</organism>
<dbReference type="GO" id="GO:0004540">
    <property type="term" value="F:RNA nuclease activity"/>
    <property type="evidence" value="ECO:0007669"/>
    <property type="project" value="InterPro"/>
</dbReference>